<protein>
    <submittedName>
        <fullName evidence="1">Uncharacterized protein</fullName>
    </submittedName>
</protein>
<dbReference type="HOGENOM" id="CLU_2465494_0_0_5"/>
<dbReference type="AlphaFoldDB" id="B8IX95"/>
<organism evidence="1 2">
    <name type="scientific">Methylobacterium nodulans (strain LMG 21967 / CNCM I-2342 / ORS 2060)</name>
    <dbReference type="NCBI Taxonomy" id="460265"/>
    <lineage>
        <taxon>Bacteria</taxon>
        <taxon>Pseudomonadati</taxon>
        <taxon>Pseudomonadota</taxon>
        <taxon>Alphaproteobacteria</taxon>
        <taxon>Hyphomicrobiales</taxon>
        <taxon>Methylobacteriaceae</taxon>
        <taxon>Methylobacterium</taxon>
    </lineage>
</organism>
<gene>
    <name evidence="1" type="ordered locus">Mnod_8157</name>
</gene>
<evidence type="ECO:0000313" key="2">
    <source>
        <dbReference type="Proteomes" id="UP000008207"/>
    </source>
</evidence>
<keyword evidence="1" id="KW-0614">Plasmid</keyword>
<dbReference type="EMBL" id="CP001351">
    <property type="protein sequence ID" value="ACL63136.1"/>
    <property type="molecule type" value="Genomic_DNA"/>
</dbReference>
<evidence type="ECO:0000313" key="1">
    <source>
        <dbReference type="EMBL" id="ACL63136.1"/>
    </source>
</evidence>
<keyword evidence="2" id="KW-1185">Reference proteome</keyword>
<geneLocation type="plasmid" evidence="1 2">
    <name>pMNOD02</name>
</geneLocation>
<name>B8IX95_METNO</name>
<accession>B8IX95</accession>
<dbReference type="KEGG" id="mno:Mnod_8157"/>
<proteinExistence type="predicted"/>
<reference evidence="2" key="1">
    <citation type="submission" date="2009-01" db="EMBL/GenBank/DDBJ databases">
        <title>Complete sequence of plasmid 2 of Methylobacterium nodulans ORS 2060.</title>
        <authorList>
            <consortium name="US DOE Joint Genome Institute"/>
            <person name="Lucas S."/>
            <person name="Copeland A."/>
            <person name="Lapidus A."/>
            <person name="Glavina del Rio T."/>
            <person name="Dalin E."/>
            <person name="Tice H."/>
            <person name="Bruce D."/>
            <person name="Goodwin L."/>
            <person name="Pitluck S."/>
            <person name="Sims D."/>
            <person name="Brettin T."/>
            <person name="Detter J.C."/>
            <person name="Han C."/>
            <person name="Larimer F."/>
            <person name="Land M."/>
            <person name="Hauser L."/>
            <person name="Kyrpides N."/>
            <person name="Ivanova N."/>
            <person name="Marx C.J."/>
            <person name="Richardson P."/>
        </authorList>
    </citation>
    <scope>NUCLEOTIDE SEQUENCE [LARGE SCALE GENOMIC DNA]</scope>
    <source>
        <strain evidence="2">LMG 21967 / CNCM I-2342 / ORS 2060</strain>
        <plasmid evidence="2">Plasmid pMNOD02</plasmid>
    </source>
</reference>
<sequence length="88" mass="9872">MAGADATLQIVWACDHKGEVRAWALPYDGQVEVEGTAITVVYDPSNGTRSWTAVVMDGDQPTSILEPNDIRTLAERYELRDWSDKRYV</sequence>
<dbReference type="Proteomes" id="UP000008207">
    <property type="component" value="Plasmid pMNOD02"/>
</dbReference>